<reference evidence="2 3" key="1">
    <citation type="submission" date="2017-08" db="EMBL/GenBank/DDBJ databases">
        <title>Infants hospitalized years apart are colonized by the same room-sourced microbial strains.</title>
        <authorList>
            <person name="Brooks B."/>
            <person name="Olm M.R."/>
            <person name="Firek B.A."/>
            <person name="Baker R."/>
            <person name="Thomas B.C."/>
            <person name="Morowitz M.J."/>
            <person name="Banfield J.F."/>
        </authorList>
    </citation>
    <scope>NUCLEOTIDE SEQUENCE [LARGE SCALE GENOMIC DNA]</scope>
    <source>
        <strain evidence="2">S2_005_003_R2_42</strain>
    </source>
</reference>
<organism evidence="2 3">
    <name type="scientific">Rhodanobacter denitrificans</name>
    <dbReference type="NCBI Taxonomy" id="666685"/>
    <lineage>
        <taxon>Bacteria</taxon>
        <taxon>Pseudomonadati</taxon>
        <taxon>Pseudomonadota</taxon>
        <taxon>Gammaproteobacteria</taxon>
        <taxon>Lysobacterales</taxon>
        <taxon>Rhodanobacteraceae</taxon>
        <taxon>Rhodanobacter</taxon>
    </lineage>
</organism>
<proteinExistence type="predicted"/>
<dbReference type="Pfam" id="PF08808">
    <property type="entry name" value="RES"/>
    <property type="match status" value="1"/>
</dbReference>
<accession>A0A2W5K5V6</accession>
<protein>
    <recommendedName>
        <fullName evidence="1">RES domain-containing protein</fullName>
    </recommendedName>
</protein>
<dbReference type="InterPro" id="IPR014914">
    <property type="entry name" value="RES_dom"/>
</dbReference>
<comment type="caution">
    <text evidence="2">The sequence shown here is derived from an EMBL/GenBank/DDBJ whole genome shotgun (WGS) entry which is preliminary data.</text>
</comment>
<gene>
    <name evidence="2" type="ORF">DI564_13030</name>
</gene>
<name>A0A2W5K5V6_9GAMM</name>
<dbReference type="EMBL" id="QFPO01000012">
    <property type="protein sequence ID" value="PZQ12556.1"/>
    <property type="molecule type" value="Genomic_DNA"/>
</dbReference>
<evidence type="ECO:0000259" key="1">
    <source>
        <dbReference type="SMART" id="SM00953"/>
    </source>
</evidence>
<dbReference type="AlphaFoldDB" id="A0A2W5K5V6"/>
<evidence type="ECO:0000313" key="2">
    <source>
        <dbReference type="EMBL" id="PZQ12556.1"/>
    </source>
</evidence>
<evidence type="ECO:0000313" key="3">
    <source>
        <dbReference type="Proteomes" id="UP000249046"/>
    </source>
</evidence>
<dbReference type="Proteomes" id="UP000249046">
    <property type="component" value="Unassembled WGS sequence"/>
</dbReference>
<feature type="domain" description="RES" evidence="1">
    <location>
        <begin position="79"/>
        <end position="203"/>
    </location>
</feature>
<sequence length="225" mass="24939">MSGEVPVAHVAWTPAHRIVSSRFPPVGLWDRIADPADFEALAALEGLTNPRLRESLGQLSLVPPQRRIAGPGTTPVMAAFTHLDPAGSRFSDGRYGVFYAARAIETAIEETRYHRERFLASTQEAPIELTLRCYAMDIRSDLHDLRGGFREAHDPDDYTASRALGRALREAGSNGVVYDSVRHAGGECVGVFWPDQVGPCRQTHHLGYWWDGRRISHVVRKTLVG</sequence>
<dbReference type="SMART" id="SM00953">
    <property type="entry name" value="RES"/>
    <property type="match status" value="1"/>
</dbReference>